<evidence type="ECO:0000256" key="3">
    <source>
        <dbReference type="ARBA" id="ARBA00022679"/>
    </source>
</evidence>
<organism evidence="11 12">
    <name type="scientific">Tritrichomonas musculus</name>
    <dbReference type="NCBI Taxonomy" id="1915356"/>
    <lineage>
        <taxon>Eukaryota</taxon>
        <taxon>Metamonada</taxon>
        <taxon>Parabasalia</taxon>
        <taxon>Tritrichomonadida</taxon>
        <taxon>Tritrichomonadidae</taxon>
        <taxon>Tritrichomonas</taxon>
    </lineage>
</organism>
<dbReference type="Pfam" id="PF00069">
    <property type="entry name" value="Pkinase"/>
    <property type="match status" value="1"/>
</dbReference>
<proteinExistence type="predicted"/>
<evidence type="ECO:0000256" key="4">
    <source>
        <dbReference type="ARBA" id="ARBA00022741"/>
    </source>
</evidence>
<dbReference type="Gene3D" id="3.30.200.20">
    <property type="entry name" value="Phosphorylase Kinase, domain 1"/>
    <property type="match status" value="1"/>
</dbReference>
<comment type="catalytic activity">
    <reaction evidence="7">
        <text>L-threonyl-[protein] + ATP = O-phospho-L-threonyl-[protein] + ADP + H(+)</text>
        <dbReference type="Rhea" id="RHEA:46608"/>
        <dbReference type="Rhea" id="RHEA-COMP:11060"/>
        <dbReference type="Rhea" id="RHEA-COMP:11605"/>
        <dbReference type="ChEBI" id="CHEBI:15378"/>
        <dbReference type="ChEBI" id="CHEBI:30013"/>
        <dbReference type="ChEBI" id="CHEBI:30616"/>
        <dbReference type="ChEBI" id="CHEBI:61977"/>
        <dbReference type="ChEBI" id="CHEBI:456216"/>
        <dbReference type="EC" id="2.7.11.1"/>
    </reaction>
</comment>
<dbReference type="SUPFAM" id="SSF56112">
    <property type="entry name" value="Protein kinase-like (PK-like)"/>
    <property type="match status" value="1"/>
</dbReference>
<dbReference type="InterPro" id="IPR000719">
    <property type="entry name" value="Prot_kinase_dom"/>
</dbReference>
<dbReference type="InterPro" id="IPR045216">
    <property type="entry name" value="CK2_alpha"/>
</dbReference>
<evidence type="ECO:0000259" key="10">
    <source>
        <dbReference type="PROSITE" id="PS50011"/>
    </source>
</evidence>
<evidence type="ECO:0000256" key="1">
    <source>
        <dbReference type="ARBA" id="ARBA00012513"/>
    </source>
</evidence>
<gene>
    <name evidence="11" type="ORF">M9Y10_008452</name>
</gene>
<dbReference type="InterPro" id="IPR011009">
    <property type="entry name" value="Kinase-like_dom_sf"/>
</dbReference>
<dbReference type="EC" id="2.7.11.1" evidence="1"/>
<evidence type="ECO:0000256" key="6">
    <source>
        <dbReference type="ARBA" id="ARBA00022840"/>
    </source>
</evidence>
<dbReference type="PANTHER" id="PTHR24054:SF0">
    <property type="entry name" value="CASEIN KINASE II SUBUNIT ALPHA"/>
    <property type="match status" value="1"/>
</dbReference>
<evidence type="ECO:0000313" key="11">
    <source>
        <dbReference type="EMBL" id="KAK8870566.1"/>
    </source>
</evidence>
<evidence type="ECO:0000256" key="5">
    <source>
        <dbReference type="ARBA" id="ARBA00022777"/>
    </source>
</evidence>
<feature type="binding site" evidence="9">
    <location>
        <position position="72"/>
    </location>
    <ligand>
        <name>ATP</name>
        <dbReference type="ChEBI" id="CHEBI:30616"/>
    </ligand>
</feature>
<comment type="caution">
    <text evidence="11">The sequence shown here is derived from an EMBL/GenBank/DDBJ whole genome shotgun (WGS) entry which is preliminary data.</text>
</comment>
<dbReference type="Gene3D" id="1.10.510.10">
    <property type="entry name" value="Transferase(Phosphotransferase) domain 1"/>
    <property type="match status" value="1"/>
</dbReference>
<dbReference type="CDD" id="cd14132">
    <property type="entry name" value="STKc_CK2_alpha"/>
    <property type="match status" value="1"/>
</dbReference>
<name>A0ABR2IZ30_9EUKA</name>
<sequence>MTDTDRNGIIICISRVYSDVNEIKGPEWYDFRVYKPVWNAPDDYYLIKKVGYGKYSSVFKAYWKKKVDVAVKILVPLDPKRYIKEIMILNNLAGGPNIVKQMDLILDPITGIYSLVSEWVNFPDWKKLYQSFTIDEVRLYLYKLLIALEYTHSNGIMHRDIKPANIAVDRDSKELRLLDWGLADYYHPRNKYSSHVGTRAFKPPEVLFEYPYYDYSMDIWSSGITLTIMLFRSIVLKHGSDDDDQLIKIADILGGQDIIDYAQSLNMKLSKSLISDLKKRTGKGWESFANPNAPEKIPPDAFDILKKMTIIDHRKRITAKEAMMHPFFDSVREKK</sequence>
<evidence type="ECO:0000256" key="9">
    <source>
        <dbReference type="PROSITE-ProRule" id="PRU10141"/>
    </source>
</evidence>
<evidence type="ECO:0000256" key="8">
    <source>
        <dbReference type="ARBA" id="ARBA00048679"/>
    </source>
</evidence>
<dbReference type="SMART" id="SM00220">
    <property type="entry name" value="S_TKc"/>
    <property type="match status" value="1"/>
</dbReference>
<keyword evidence="2" id="KW-0723">Serine/threonine-protein kinase</keyword>
<keyword evidence="6 9" id="KW-0067">ATP-binding</keyword>
<dbReference type="PANTHER" id="PTHR24054">
    <property type="entry name" value="CASEIN KINASE II SUBUNIT ALPHA"/>
    <property type="match status" value="1"/>
</dbReference>
<keyword evidence="4 9" id="KW-0547">Nucleotide-binding</keyword>
<evidence type="ECO:0000313" key="12">
    <source>
        <dbReference type="Proteomes" id="UP001470230"/>
    </source>
</evidence>
<comment type="catalytic activity">
    <reaction evidence="8">
        <text>L-seryl-[protein] + ATP = O-phospho-L-seryl-[protein] + ADP + H(+)</text>
        <dbReference type="Rhea" id="RHEA:17989"/>
        <dbReference type="Rhea" id="RHEA-COMP:9863"/>
        <dbReference type="Rhea" id="RHEA-COMP:11604"/>
        <dbReference type="ChEBI" id="CHEBI:15378"/>
        <dbReference type="ChEBI" id="CHEBI:29999"/>
        <dbReference type="ChEBI" id="CHEBI:30616"/>
        <dbReference type="ChEBI" id="CHEBI:83421"/>
        <dbReference type="ChEBI" id="CHEBI:456216"/>
        <dbReference type="EC" id="2.7.11.1"/>
    </reaction>
</comment>
<keyword evidence="12" id="KW-1185">Reference proteome</keyword>
<keyword evidence="5" id="KW-0418">Kinase</keyword>
<keyword evidence="3" id="KW-0808">Transferase</keyword>
<dbReference type="InterPro" id="IPR017441">
    <property type="entry name" value="Protein_kinase_ATP_BS"/>
</dbReference>
<dbReference type="PROSITE" id="PS00107">
    <property type="entry name" value="PROTEIN_KINASE_ATP"/>
    <property type="match status" value="1"/>
</dbReference>
<feature type="domain" description="Protein kinase" evidence="10">
    <location>
        <begin position="44"/>
        <end position="328"/>
    </location>
</feature>
<protein>
    <recommendedName>
        <fullName evidence="1">non-specific serine/threonine protein kinase</fullName>
        <ecNumber evidence="1">2.7.11.1</ecNumber>
    </recommendedName>
</protein>
<evidence type="ECO:0000256" key="7">
    <source>
        <dbReference type="ARBA" id="ARBA00047899"/>
    </source>
</evidence>
<accession>A0ABR2IZ30</accession>
<reference evidence="11 12" key="1">
    <citation type="submission" date="2024-04" db="EMBL/GenBank/DDBJ databases">
        <title>Tritrichomonas musculus Genome.</title>
        <authorList>
            <person name="Alves-Ferreira E."/>
            <person name="Grigg M."/>
            <person name="Lorenzi H."/>
            <person name="Galac M."/>
        </authorList>
    </citation>
    <scope>NUCLEOTIDE SEQUENCE [LARGE SCALE GENOMIC DNA]</scope>
    <source>
        <strain evidence="11 12">EAF2021</strain>
    </source>
</reference>
<dbReference type="Proteomes" id="UP001470230">
    <property type="component" value="Unassembled WGS sequence"/>
</dbReference>
<dbReference type="PROSITE" id="PS50011">
    <property type="entry name" value="PROTEIN_KINASE_DOM"/>
    <property type="match status" value="1"/>
</dbReference>
<evidence type="ECO:0000256" key="2">
    <source>
        <dbReference type="ARBA" id="ARBA00022527"/>
    </source>
</evidence>
<dbReference type="EMBL" id="JAPFFF010000014">
    <property type="protein sequence ID" value="KAK8870566.1"/>
    <property type="molecule type" value="Genomic_DNA"/>
</dbReference>